<sequence length="96" mass="10648">MFAPRFLVSMFGALAAFAIATYFLTGSLASTAVQTLICAVLIQVGYFLAVLFLVWKEARERRKLSPGKPPAEATSDEKQASKVSLRRLNRPRHFNS</sequence>
<dbReference type="EMBL" id="LPUX01000055">
    <property type="protein sequence ID" value="OAP39922.1"/>
    <property type="molecule type" value="Genomic_DNA"/>
</dbReference>
<organism evidence="3 4">
    <name type="scientific">Sinorhizobium glycinis</name>
    <dbReference type="NCBI Taxonomy" id="1472378"/>
    <lineage>
        <taxon>Bacteria</taxon>
        <taxon>Pseudomonadati</taxon>
        <taxon>Pseudomonadota</taxon>
        <taxon>Alphaproteobacteria</taxon>
        <taxon>Hyphomicrobiales</taxon>
        <taxon>Rhizobiaceae</taxon>
        <taxon>Sinorhizobium/Ensifer group</taxon>
        <taxon>Sinorhizobium</taxon>
    </lineage>
</organism>
<feature type="compositionally biased region" description="Basic residues" evidence="1">
    <location>
        <begin position="84"/>
        <end position="96"/>
    </location>
</feature>
<keyword evidence="2" id="KW-0472">Membrane</keyword>
<feature type="transmembrane region" description="Helical" evidence="2">
    <location>
        <begin position="7"/>
        <end position="25"/>
    </location>
</feature>
<dbReference type="OrthoDB" id="9802759at2"/>
<feature type="transmembrane region" description="Helical" evidence="2">
    <location>
        <begin position="31"/>
        <end position="55"/>
    </location>
</feature>
<evidence type="ECO:0000313" key="3">
    <source>
        <dbReference type="EMBL" id="OAP39922.1"/>
    </source>
</evidence>
<reference evidence="3 4" key="1">
    <citation type="journal article" date="2016" name="Int. J. Syst. Evol. Microbiol.">
        <title>Ensifer glycinis sp. nov., an novel rhizobial species associated with Glycine spp.</title>
        <authorList>
            <person name="Yan H."/>
            <person name="Yan J."/>
            <person name="Sui X.H."/>
            <person name="Wang E.T."/>
            <person name="Chen W.X."/>
            <person name="Zhang X.X."/>
            <person name="Chen W.F."/>
        </authorList>
    </citation>
    <scope>NUCLEOTIDE SEQUENCE [LARGE SCALE GENOMIC DNA]</scope>
    <source>
        <strain evidence="3 4">CCBAU 23380</strain>
    </source>
</reference>
<dbReference type="AlphaFoldDB" id="A0A178XYL3"/>
<proteinExistence type="predicted"/>
<evidence type="ECO:0000313" key="4">
    <source>
        <dbReference type="Proteomes" id="UP000094025"/>
    </source>
</evidence>
<feature type="region of interest" description="Disordered" evidence="1">
    <location>
        <begin position="63"/>
        <end position="96"/>
    </location>
</feature>
<dbReference type="Proteomes" id="UP000094025">
    <property type="component" value="Unassembled WGS sequence"/>
</dbReference>
<accession>A0A178XYL3</accession>
<keyword evidence="4" id="KW-1185">Reference proteome</keyword>
<dbReference type="Pfam" id="PF11089">
    <property type="entry name" value="SyrA"/>
    <property type="match status" value="1"/>
</dbReference>
<name>A0A178XYL3_9HYPH</name>
<dbReference type="RefSeq" id="WP_064242059.1">
    <property type="nucleotide sequence ID" value="NZ_LPUX01000055.1"/>
</dbReference>
<protein>
    <submittedName>
        <fullName evidence="3">Exopolysaccharide production repressor exox</fullName>
    </submittedName>
</protein>
<keyword evidence="2" id="KW-1133">Transmembrane helix</keyword>
<keyword evidence="2" id="KW-0812">Transmembrane</keyword>
<comment type="caution">
    <text evidence="3">The sequence shown here is derived from an EMBL/GenBank/DDBJ whole genome shotgun (WGS) entry which is preliminary data.</text>
</comment>
<evidence type="ECO:0000256" key="1">
    <source>
        <dbReference type="SAM" id="MobiDB-lite"/>
    </source>
</evidence>
<dbReference type="InterPro" id="IPR024239">
    <property type="entry name" value="SyrA"/>
</dbReference>
<evidence type="ECO:0000256" key="2">
    <source>
        <dbReference type="SAM" id="Phobius"/>
    </source>
</evidence>
<gene>
    <name evidence="3" type="ORF">AU381_10285</name>
</gene>